<comment type="caution">
    <text evidence="1">The sequence shown here is derived from an EMBL/GenBank/DDBJ whole genome shotgun (WGS) entry which is preliminary data.</text>
</comment>
<name>A0A916LK25_KRYT1</name>
<evidence type="ECO:0008006" key="3">
    <source>
        <dbReference type="Google" id="ProtNLM"/>
    </source>
</evidence>
<evidence type="ECO:0000313" key="2">
    <source>
        <dbReference type="Proteomes" id="UP000243105"/>
    </source>
</evidence>
<dbReference type="Proteomes" id="UP000243105">
    <property type="component" value="Unassembled WGS sequence"/>
</dbReference>
<organism evidence="1 2">
    <name type="scientific">Kryptobacter tengchongensis</name>
    <dbReference type="NCBI Taxonomy" id="1643429"/>
    <lineage>
        <taxon>Bacteria</taxon>
        <taxon>Pseudomonadati</taxon>
        <taxon>Candidatus Kryptoniota</taxon>
        <taxon>Candidatus Kryptobacter</taxon>
    </lineage>
</organism>
<accession>A0A916LK25</accession>
<dbReference type="EMBL" id="CZVV01000088">
    <property type="protein sequence ID" value="CUT03399.1"/>
    <property type="molecule type" value="Genomic_DNA"/>
</dbReference>
<dbReference type="Gene3D" id="2.40.160.60">
    <property type="entry name" value="Outer membrane protein transport protein (OMPP1/FadL/TodX)"/>
    <property type="match status" value="1"/>
</dbReference>
<dbReference type="AlphaFoldDB" id="A0A916LK25"/>
<proteinExistence type="predicted"/>
<reference evidence="1 2" key="1">
    <citation type="submission" date="2015-11" db="EMBL/GenBank/DDBJ databases">
        <authorList>
            <person name="Varghese N."/>
        </authorList>
    </citation>
    <scope>NUCLEOTIDE SEQUENCE [LARGE SCALE GENOMIC DNA]</scope>
    <source>
        <strain evidence="1 2">JGI-25</strain>
    </source>
</reference>
<dbReference type="SUPFAM" id="SSF56935">
    <property type="entry name" value="Porins"/>
    <property type="match status" value="1"/>
</dbReference>
<evidence type="ECO:0000313" key="1">
    <source>
        <dbReference type="EMBL" id="CUT03399.1"/>
    </source>
</evidence>
<feature type="non-terminal residue" evidence="1">
    <location>
        <position position="121"/>
    </location>
</feature>
<gene>
    <name evidence="1" type="ORF">JGI25_01226</name>
</gene>
<protein>
    <recommendedName>
        <fullName evidence="3">PorV/PorQ family protein</fullName>
    </recommendedName>
</protein>
<sequence>MKNKLLNPQKMKYILALTTVFFSISIAGGNSTYEFLRLDISPRASALGGNFIAMIDDPTLLFHNPAGLSTLKNNYATAGFFKHLLDINLGYGAYTTNLKNLGNIGLGFIYINYGSFNQTDR</sequence>